<dbReference type="InterPro" id="IPR003664">
    <property type="entry name" value="FA_synthesis"/>
</dbReference>
<keyword evidence="3 10" id="KW-0444">Lipid biosynthesis</keyword>
<dbReference type="GO" id="GO:0005737">
    <property type="term" value="C:cytoplasm"/>
    <property type="evidence" value="ECO:0007669"/>
    <property type="project" value="UniProtKB-SubCell"/>
</dbReference>
<comment type="pathway">
    <text evidence="10">Lipid metabolism; phospholipid metabolism.</text>
</comment>
<dbReference type="InterPro" id="IPR012281">
    <property type="entry name" value="Phospholipid_synth_PlsX-like"/>
</dbReference>
<keyword evidence="5 10" id="KW-0443">Lipid metabolism</keyword>
<dbReference type="HAMAP" id="MF_00019">
    <property type="entry name" value="PlsX"/>
    <property type="match status" value="1"/>
</dbReference>
<dbReference type="STRING" id="411473.RUMCAL_02370"/>
<evidence type="ECO:0000256" key="10">
    <source>
        <dbReference type="HAMAP-Rule" id="MF_00019"/>
    </source>
</evidence>
<name>U2K209_9FIRM</name>
<dbReference type="EMBL" id="AWVF01000292">
    <property type="protein sequence ID" value="ERJ92531.1"/>
    <property type="molecule type" value="Genomic_DNA"/>
</dbReference>
<dbReference type="GeneID" id="93693378"/>
<sequence length="332" mass="34981">MNILIDAFGGDNAPLEVIRGGARAVQELGVTVTLVGDEQKIRACAEKNRLPLDGMEILHAPAVFDIHEEPTSLLKQHADTSMAVGMQALHDGKGDAFVCAGSTGALLVGATFLVKRIAGIKRAAVAPVLPTETTPFLLIDGGANNDCRPEMLVQFAIMGSAYMQNVMHVDKPRVALLNVGAEETKGRELELESYVQLAQAPVNFIGNIEARELPAGAADVVVTDGFTGNVALKLYEGMGKFMAHQMKGNLFAGVAGKLAALLILPKIKALTKKMDYKAVGGAVMLGVQKPVIKAHGSSDGTAFFNAIRQAKDCVAGNVVQTIAENTGKPVKK</sequence>
<keyword evidence="4 10" id="KW-0808">Transferase</keyword>
<evidence type="ECO:0000256" key="8">
    <source>
        <dbReference type="ARBA" id="ARBA00024069"/>
    </source>
</evidence>
<dbReference type="AlphaFoldDB" id="U2K209"/>
<dbReference type="GO" id="GO:0008654">
    <property type="term" value="P:phospholipid biosynthetic process"/>
    <property type="evidence" value="ECO:0007669"/>
    <property type="project" value="UniProtKB-KW"/>
</dbReference>
<evidence type="ECO:0000256" key="4">
    <source>
        <dbReference type="ARBA" id="ARBA00022679"/>
    </source>
</evidence>
<reference evidence="11 12" key="1">
    <citation type="submission" date="2013-07" db="EMBL/GenBank/DDBJ databases">
        <authorList>
            <person name="Weinstock G."/>
            <person name="Sodergren E."/>
            <person name="Wylie T."/>
            <person name="Fulton L."/>
            <person name="Fulton R."/>
            <person name="Fronick C."/>
            <person name="O'Laughlin M."/>
            <person name="Godfrey J."/>
            <person name="Miner T."/>
            <person name="Herter B."/>
            <person name="Appelbaum E."/>
            <person name="Cordes M."/>
            <person name="Lek S."/>
            <person name="Wollam A."/>
            <person name="Pepin K.H."/>
            <person name="Palsikar V.B."/>
            <person name="Mitreva M."/>
            <person name="Wilson R.K."/>
        </authorList>
    </citation>
    <scope>NUCLEOTIDE SEQUENCE [LARGE SCALE GENOMIC DNA]</scope>
    <source>
        <strain evidence="11 12">ATCC 27760</strain>
    </source>
</reference>
<comment type="catalytic activity">
    <reaction evidence="1 10">
        <text>a fatty acyl-[ACP] + phosphate = an acyl phosphate + holo-[ACP]</text>
        <dbReference type="Rhea" id="RHEA:42292"/>
        <dbReference type="Rhea" id="RHEA-COMP:9685"/>
        <dbReference type="Rhea" id="RHEA-COMP:14125"/>
        <dbReference type="ChEBI" id="CHEBI:43474"/>
        <dbReference type="ChEBI" id="CHEBI:59918"/>
        <dbReference type="ChEBI" id="CHEBI:64479"/>
        <dbReference type="ChEBI" id="CHEBI:138651"/>
        <dbReference type="EC" id="2.3.1.274"/>
    </reaction>
</comment>
<dbReference type="EC" id="2.3.1.274" evidence="8 10"/>
<dbReference type="PANTHER" id="PTHR30100">
    <property type="entry name" value="FATTY ACID/PHOSPHOLIPID SYNTHESIS PROTEIN PLSX"/>
    <property type="match status" value="1"/>
</dbReference>
<dbReference type="NCBIfam" id="TIGR00182">
    <property type="entry name" value="plsX"/>
    <property type="match status" value="1"/>
</dbReference>
<evidence type="ECO:0000256" key="9">
    <source>
        <dbReference type="ARBA" id="ARBA00046608"/>
    </source>
</evidence>
<dbReference type="eggNOG" id="COG0416">
    <property type="taxonomic scope" value="Bacteria"/>
</dbReference>
<evidence type="ECO:0000256" key="1">
    <source>
        <dbReference type="ARBA" id="ARBA00001232"/>
    </source>
</evidence>
<evidence type="ECO:0000256" key="3">
    <source>
        <dbReference type="ARBA" id="ARBA00022516"/>
    </source>
</evidence>
<dbReference type="SUPFAM" id="SSF53659">
    <property type="entry name" value="Isocitrate/Isopropylmalate dehydrogenase-like"/>
    <property type="match status" value="1"/>
</dbReference>
<keyword evidence="12" id="KW-1185">Reference proteome</keyword>
<accession>U2K209</accession>
<protein>
    <recommendedName>
        <fullName evidence="8 10">Phosphate acyltransferase</fullName>
        <ecNumber evidence="8 10">2.3.1.274</ecNumber>
    </recommendedName>
    <alternativeName>
        <fullName evidence="10">Acyl-ACP phosphotransacylase</fullName>
    </alternativeName>
    <alternativeName>
        <fullName evidence="10">Acyl-[acyl-carrier-protein]--phosphate acyltransferase</fullName>
    </alternativeName>
    <alternativeName>
        <fullName evidence="10">Phosphate-acyl-ACP acyltransferase</fullName>
    </alternativeName>
</protein>
<evidence type="ECO:0000256" key="2">
    <source>
        <dbReference type="ARBA" id="ARBA00022490"/>
    </source>
</evidence>
<evidence type="ECO:0000256" key="5">
    <source>
        <dbReference type="ARBA" id="ARBA00023098"/>
    </source>
</evidence>
<evidence type="ECO:0000313" key="12">
    <source>
        <dbReference type="Proteomes" id="UP000016662"/>
    </source>
</evidence>
<evidence type="ECO:0000256" key="6">
    <source>
        <dbReference type="ARBA" id="ARBA00023209"/>
    </source>
</evidence>
<keyword evidence="6 10" id="KW-0594">Phospholipid biosynthesis</keyword>
<dbReference type="Proteomes" id="UP000016662">
    <property type="component" value="Unassembled WGS sequence"/>
</dbReference>
<dbReference type="HOGENOM" id="CLU_039379_1_1_9"/>
<comment type="subunit">
    <text evidence="9 10">Homodimer. Probably interacts with PlsY.</text>
</comment>
<comment type="function">
    <text evidence="10">Catalyzes the reversible formation of acyl-phosphate (acyl-PO(4)) from acyl-[acyl-carrier-protein] (acyl-ACP). This enzyme utilizes acyl-ACP as fatty acyl donor, but not acyl-CoA.</text>
</comment>
<dbReference type="PATRIC" id="fig|411473.3.peg.1968"/>
<dbReference type="PANTHER" id="PTHR30100:SF1">
    <property type="entry name" value="PHOSPHATE ACYLTRANSFERASE"/>
    <property type="match status" value="1"/>
</dbReference>
<dbReference type="PIRSF" id="PIRSF002465">
    <property type="entry name" value="Phsphlp_syn_PlsX"/>
    <property type="match status" value="1"/>
</dbReference>
<dbReference type="UniPathway" id="UPA00085"/>
<dbReference type="GO" id="GO:0006633">
    <property type="term" value="P:fatty acid biosynthetic process"/>
    <property type="evidence" value="ECO:0007669"/>
    <property type="project" value="UniProtKB-UniRule"/>
</dbReference>
<gene>
    <name evidence="10" type="primary">plsX</name>
    <name evidence="11" type="ORF">RUMCAL_02370</name>
</gene>
<evidence type="ECO:0000313" key="11">
    <source>
        <dbReference type="EMBL" id="ERJ92531.1"/>
    </source>
</evidence>
<comment type="similarity">
    <text evidence="10">Belongs to the PlsX family.</text>
</comment>
<dbReference type="GO" id="GO:0043811">
    <property type="term" value="F:phosphate:acyl-[acyl carrier protein] acyltransferase activity"/>
    <property type="evidence" value="ECO:0007669"/>
    <property type="project" value="UniProtKB-UniRule"/>
</dbReference>
<dbReference type="Gene3D" id="3.40.718.10">
    <property type="entry name" value="Isopropylmalate Dehydrogenase"/>
    <property type="match status" value="1"/>
</dbReference>
<dbReference type="Pfam" id="PF02504">
    <property type="entry name" value="FA_synthesis"/>
    <property type="match status" value="1"/>
</dbReference>
<organism evidence="11 12">
    <name type="scientific">Ruminococcus callidus ATCC 27760</name>
    <dbReference type="NCBI Taxonomy" id="411473"/>
    <lineage>
        <taxon>Bacteria</taxon>
        <taxon>Bacillati</taxon>
        <taxon>Bacillota</taxon>
        <taxon>Clostridia</taxon>
        <taxon>Eubacteriales</taxon>
        <taxon>Oscillospiraceae</taxon>
        <taxon>Ruminococcus</taxon>
    </lineage>
</organism>
<keyword evidence="7 10" id="KW-1208">Phospholipid metabolism</keyword>
<dbReference type="OrthoDB" id="9806408at2"/>
<proteinExistence type="inferred from homology"/>
<dbReference type="RefSeq" id="WP_021680537.1">
    <property type="nucleotide sequence ID" value="NZ_KI260295.1"/>
</dbReference>
<comment type="caution">
    <text evidence="11">The sequence shown here is derived from an EMBL/GenBank/DDBJ whole genome shotgun (WGS) entry which is preliminary data.</text>
</comment>
<evidence type="ECO:0000256" key="7">
    <source>
        <dbReference type="ARBA" id="ARBA00023264"/>
    </source>
</evidence>
<keyword evidence="2 10" id="KW-0963">Cytoplasm</keyword>
<comment type="subcellular location">
    <subcellularLocation>
        <location evidence="10">Cytoplasm</location>
    </subcellularLocation>
    <text evidence="10">Associated with the membrane possibly through PlsY.</text>
</comment>